<dbReference type="Gene3D" id="2.60.40.1090">
    <property type="entry name" value="Fimbrial-type adhesion domain"/>
    <property type="match status" value="1"/>
</dbReference>
<evidence type="ECO:0000256" key="4">
    <source>
        <dbReference type="ARBA" id="ARBA00023263"/>
    </source>
</evidence>
<evidence type="ECO:0000256" key="2">
    <source>
        <dbReference type="ARBA" id="ARBA00006671"/>
    </source>
</evidence>
<dbReference type="EMBL" id="FUUY01000003">
    <property type="protein sequence ID" value="SJX21722.1"/>
    <property type="molecule type" value="Genomic_DNA"/>
</dbReference>
<evidence type="ECO:0000313" key="6">
    <source>
        <dbReference type="EMBL" id="SJX21722.1"/>
    </source>
</evidence>
<dbReference type="InterPro" id="IPR036937">
    <property type="entry name" value="Adhesion_dom_fimbrial_sf"/>
</dbReference>
<keyword evidence="3 5" id="KW-0732">Signal</keyword>
<dbReference type="InterPro" id="IPR050263">
    <property type="entry name" value="Bact_Fimbrial_Adh_Pro"/>
</dbReference>
<dbReference type="GO" id="GO:0009289">
    <property type="term" value="C:pilus"/>
    <property type="evidence" value="ECO:0007669"/>
    <property type="project" value="UniProtKB-SubCell"/>
</dbReference>
<dbReference type="AlphaFoldDB" id="A0A1R7QBR6"/>
<evidence type="ECO:0000256" key="5">
    <source>
        <dbReference type="SAM" id="SignalP"/>
    </source>
</evidence>
<dbReference type="InterPro" id="IPR008966">
    <property type="entry name" value="Adhesion_dom_sf"/>
</dbReference>
<dbReference type="SUPFAM" id="SSF49401">
    <property type="entry name" value="Bacterial adhesins"/>
    <property type="match status" value="1"/>
</dbReference>
<sequence precursor="true">MKKLNLALLTITLSAVGATTSVFATDGTITINGRVITSTCTLTGSGTAGAGTQNVTVTLPTVPNSVFAAANSTAQATDFSLSLKDSTGTAACDAVTIAGLQGITLGGPTNAGQYVSGGTTRLVNTASGAATVNVQLKLASVTTPIDFALTKQLTNNNATSLTRGIWNMQAQYFSPAATPAAQQVTSVVNYILNYN</sequence>
<reference evidence="6 7" key="1">
    <citation type="submission" date="2017-02" db="EMBL/GenBank/DDBJ databases">
        <authorList>
            <person name="Peterson S.W."/>
        </authorList>
    </citation>
    <scope>NUCLEOTIDE SEQUENCE [LARGE SCALE GENOMIC DNA]</scope>
    <source>
        <strain evidence="6">C6</strain>
    </source>
</reference>
<name>A0A1R7QBR6_ACIJO</name>
<dbReference type="GO" id="GO:0043709">
    <property type="term" value="P:cell adhesion involved in single-species biofilm formation"/>
    <property type="evidence" value="ECO:0007669"/>
    <property type="project" value="TreeGrafter"/>
</dbReference>
<organism evidence="6 7">
    <name type="scientific">Acinetobacter johnsonii</name>
    <dbReference type="NCBI Taxonomy" id="40214"/>
    <lineage>
        <taxon>Bacteria</taxon>
        <taxon>Pseudomonadati</taxon>
        <taxon>Pseudomonadota</taxon>
        <taxon>Gammaproteobacteria</taxon>
        <taxon>Moraxellales</taxon>
        <taxon>Moraxellaceae</taxon>
        <taxon>Acinetobacter</taxon>
    </lineage>
</organism>
<feature type="signal peptide" evidence="5">
    <location>
        <begin position="1"/>
        <end position="24"/>
    </location>
</feature>
<dbReference type="Proteomes" id="UP000196240">
    <property type="component" value="Unassembled WGS sequence"/>
</dbReference>
<evidence type="ECO:0000256" key="3">
    <source>
        <dbReference type="ARBA" id="ARBA00022729"/>
    </source>
</evidence>
<dbReference type="PANTHER" id="PTHR33420">
    <property type="entry name" value="FIMBRIAL SUBUNIT ELFA-RELATED"/>
    <property type="match status" value="1"/>
</dbReference>
<keyword evidence="4" id="KW-0281">Fimbrium</keyword>
<feature type="chain" id="PRO_5013272393" evidence="5">
    <location>
        <begin position="25"/>
        <end position="195"/>
    </location>
</feature>
<comment type="subcellular location">
    <subcellularLocation>
        <location evidence="1">Fimbrium</location>
    </subcellularLocation>
</comment>
<evidence type="ECO:0000313" key="7">
    <source>
        <dbReference type="Proteomes" id="UP000196240"/>
    </source>
</evidence>
<comment type="similarity">
    <text evidence="2">Belongs to the fimbrial protein family.</text>
</comment>
<accession>A0A1R7QBR6</accession>
<gene>
    <name evidence="6" type="ORF">ACNJC6_01342</name>
</gene>
<dbReference type="PANTHER" id="PTHR33420:SF3">
    <property type="entry name" value="FIMBRIAL SUBUNIT ELFA"/>
    <property type="match status" value="1"/>
</dbReference>
<proteinExistence type="inferred from homology"/>
<evidence type="ECO:0000256" key="1">
    <source>
        <dbReference type="ARBA" id="ARBA00004561"/>
    </source>
</evidence>
<protein>
    <submittedName>
        <fullName evidence="6">Fimbrial protein</fullName>
    </submittedName>
</protein>
<dbReference type="RefSeq" id="WP_087012014.1">
    <property type="nucleotide sequence ID" value="NZ_FUUY01000003.1"/>
</dbReference>